<gene>
    <name evidence="2" type="ORF">ACN38_g8933</name>
</gene>
<dbReference type="EMBL" id="LHQQ01000171">
    <property type="protein sequence ID" value="KOS40214.1"/>
    <property type="molecule type" value="Genomic_DNA"/>
</dbReference>
<feature type="region of interest" description="Disordered" evidence="1">
    <location>
        <begin position="68"/>
        <end position="99"/>
    </location>
</feature>
<dbReference type="AlphaFoldDB" id="A0A0M8P2W8"/>
<feature type="compositionally biased region" description="Low complexity" evidence="1">
    <location>
        <begin position="20"/>
        <end position="39"/>
    </location>
</feature>
<protein>
    <submittedName>
        <fullName evidence="2">Uncharacterized protein</fullName>
    </submittedName>
</protein>
<proteinExistence type="predicted"/>
<evidence type="ECO:0000313" key="3">
    <source>
        <dbReference type="Proteomes" id="UP000037696"/>
    </source>
</evidence>
<evidence type="ECO:0000256" key="1">
    <source>
        <dbReference type="SAM" id="MobiDB-lite"/>
    </source>
</evidence>
<organism evidence="2 3">
    <name type="scientific">Penicillium nordicum</name>
    <dbReference type="NCBI Taxonomy" id="229535"/>
    <lineage>
        <taxon>Eukaryota</taxon>
        <taxon>Fungi</taxon>
        <taxon>Dikarya</taxon>
        <taxon>Ascomycota</taxon>
        <taxon>Pezizomycotina</taxon>
        <taxon>Eurotiomycetes</taxon>
        <taxon>Eurotiomycetidae</taxon>
        <taxon>Eurotiales</taxon>
        <taxon>Aspergillaceae</taxon>
        <taxon>Penicillium</taxon>
    </lineage>
</organism>
<keyword evidence="3" id="KW-1185">Reference proteome</keyword>
<sequence>MTILVASLSLPYTVTRNSCSSEIPSPNPLLPESLNSPPSGGNGEFNNEALHGIDFTPDATLNHKHIFTSDTPLPPKKGMGYPFPSKPQLNGGPPTKGAPQWSIIPATKVNDGLTSAIRSADDIGYLKNTMWVGTLGTQTDTMEDCDRMAIKQKLKDEYGSLPVCMRP</sequence>
<evidence type="ECO:0000313" key="2">
    <source>
        <dbReference type="EMBL" id="KOS40214.1"/>
    </source>
</evidence>
<name>A0A0M8P2W8_9EURO</name>
<feature type="region of interest" description="Disordered" evidence="1">
    <location>
        <begin position="17"/>
        <end position="44"/>
    </location>
</feature>
<comment type="caution">
    <text evidence="2">The sequence shown here is derived from an EMBL/GenBank/DDBJ whole genome shotgun (WGS) entry which is preliminary data.</text>
</comment>
<dbReference type="STRING" id="229535.A0A0M8P2W8"/>
<accession>A0A0M8P2W8</accession>
<dbReference type="Proteomes" id="UP000037696">
    <property type="component" value="Unassembled WGS sequence"/>
</dbReference>
<reference evidence="2 3" key="1">
    <citation type="submission" date="2015-08" db="EMBL/GenBank/DDBJ databases">
        <title>Genome sequencing of Penicillium nordicum.</title>
        <authorList>
            <person name="Nguyen H.D."/>
            <person name="Seifert K.A."/>
        </authorList>
    </citation>
    <scope>NUCLEOTIDE SEQUENCE [LARGE SCALE GENOMIC DNA]</scope>
    <source>
        <strain evidence="2 3">DAOMC 185683</strain>
    </source>
</reference>